<evidence type="ECO:0000313" key="2">
    <source>
        <dbReference type="EMBL" id="CCM05541.1"/>
    </source>
</evidence>
<reference evidence="2 3" key="1">
    <citation type="journal article" date="2012" name="Appl. Environ. Microbiol.">
        <title>Short-read sequencing for genomic analysis of the brown rot fungus Fibroporia radiculosa.</title>
        <authorList>
            <person name="Tang J.D."/>
            <person name="Perkins A.D."/>
            <person name="Sonstegard T.S."/>
            <person name="Schroeder S.G."/>
            <person name="Burgess S.C."/>
            <person name="Diehl S.V."/>
        </authorList>
    </citation>
    <scope>NUCLEOTIDE SEQUENCE [LARGE SCALE GENOMIC DNA]</scope>
    <source>
        <strain evidence="2 3">TFFH 294</strain>
    </source>
</reference>
<sequence>MQQLNYALTHPNHLASLFEPITADERTRYDAECGQASVSSSAEIVDPLRRPFLARLVYRLFRLSGSIASTLNSISGAETVLVGEREDWPIHEALIVPHSKVVLGEAASMGTLLELGNCSLDVLRHLAGRPPTQAITPASVSEEALDVRESVATVRLNLEAVMMYAVTQLAMWLSKPEFDATPNEKEDEDMLTDNQPAESLKDRRSARRRSTMSMAERLRRGMTGEMAADLQSLLTKAKPLIAKSEEILKSKEADLTDILCGFVHERIFVSS</sequence>
<protein>
    <submittedName>
        <fullName evidence="2">Uncharacterized protein</fullName>
    </submittedName>
</protein>
<dbReference type="EMBL" id="HE797195">
    <property type="protein sequence ID" value="CCM05541.1"/>
    <property type="molecule type" value="Genomic_DNA"/>
</dbReference>
<organism evidence="2 3">
    <name type="scientific">Fibroporia radiculosa</name>
    <dbReference type="NCBI Taxonomy" id="599839"/>
    <lineage>
        <taxon>Eukaryota</taxon>
        <taxon>Fungi</taxon>
        <taxon>Dikarya</taxon>
        <taxon>Basidiomycota</taxon>
        <taxon>Agaricomycotina</taxon>
        <taxon>Agaricomycetes</taxon>
        <taxon>Polyporales</taxon>
        <taxon>Fibroporiaceae</taxon>
        <taxon>Fibroporia</taxon>
    </lineage>
</organism>
<dbReference type="STRING" id="599839.J4IBZ9"/>
<feature type="region of interest" description="Disordered" evidence="1">
    <location>
        <begin position="180"/>
        <end position="212"/>
    </location>
</feature>
<dbReference type="Proteomes" id="UP000006352">
    <property type="component" value="Unassembled WGS sequence"/>
</dbReference>
<dbReference type="OrthoDB" id="102511at2759"/>
<dbReference type="HOGENOM" id="CLU_1026858_0_0_1"/>
<name>J4IBZ9_9APHY</name>
<dbReference type="AlphaFoldDB" id="J4IBZ9"/>
<dbReference type="RefSeq" id="XP_012184824.1">
    <property type="nucleotide sequence ID" value="XM_012329434.1"/>
</dbReference>
<keyword evidence="3" id="KW-1185">Reference proteome</keyword>
<evidence type="ECO:0000256" key="1">
    <source>
        <dbReference type="SAM" id="MobiDB-lite"/>
    </source>
</evidence>
<evidence type="ECO:0000313" key="3">
    <source>
        <dbReference type="Proteomes" id="UP000006352"/>
    </source>
</evidence>
<proteinExistence type="predicted"/>
<dbReference type="GeneID" id="24100452"/>
<gene>
    <name evidence="2" type="ORF">FIBRA_07768</name>
</gene>
<dbReference type="InParanoid" id="J4IBZ9"/>
<accession>J4IBZ9</accession>